<dbReference type="AlphaFoldDB" id="A0A918U6I8"/>
<organism evidence="5 6">
    <name type="scientific">Streptomyces fructofermentans</name>
    <dbReference type="NCBI Taxonomy" id="152141"/>
    <lineage>
        <taxon>Bacteria</taxon>
        <taxon>Bacillati</taxon>
        <taxon>Actinomycetota</taxon>
        <taxon>Actinomycetes</taxon>
        <taxon>Kitasatosporales</taxon>
        <taxon>Streptomycetaceae</taxon>
        <taxon>Streptomyces</taxon>
    </lineage>
</organism>
<comment type="caution">
    <text evidence="5">The sequence shown here is derived from an EMBL/GenBank/DDBJ whole genome shotgun (WGS) entry which is preliminary data.</text>
</comment>
<proteinExistence type="predicted"/>
<evidence type="ECO:0000313" key="6">
    <source>
        <dbReference type="Proteomes" id="UP000645555"/>
    </source>
</evidence>
<dbReference type="PANTHER" id="PTHR30055">
    <property type="entry name" value="HTH-TYPE TRANSCRIPTIONAL REGULATOR RUTR"/>
    <property type="match status" value="1"/>
</dbReference>
<evidence type="ECO:0000256" key="2">
    <source>
        <dbReference type="PROSITE-ProRule" id="PRU00335"/>
    </source>
</evidence>
<dbReference type="SUPFAM" id="SSF46689">
    <property type="entry name" value="Homeodomain-like"/>
    <property type="match status" value="1"/>
</dbReference>
<dbReference type="Pfam" id="PF18556">
    <property type="entry name" value="TetR_C_35"/>
    <property type="match status" value="1"/>
</dbReference>
<dbReference type="GO" id="GO:0000976">
    <property type="term" value="F:transcription cis-regulatory region binding"/>
    <property type="evidence" value="ECO:0007669"/>
    <property type="project" value="TreeGrafter"/>
</dbReference>
<dbReference type="EMBL" id="BMWD01000052">
    <property type="protein sequence ID" value="GGX98172.1"/>
    <property type="molecule type" value="Genomic_DNA"/>
</dbReference>
<evidence type="ECO:0000256" key="1">
    <source>
        <dbReference type="ARBA" id="ARBA00023125"/>
    </source>
</evidence>
<protein>
    <recommendedName>
        <fullName evidence="4">HTH tetR-type domain-containing protein</fullName>
    </recommendedName>
</protein>
<dbReference type="PROSITE" id="PS50977">
    <property type="entry name" value="HTH_TETR_2"/>
    <property type="match status" value="1"/>
</dbReference>
<dbReference type="Gene3D" id="1.10.357.10">
    <property type="entry name" value="Tetracycline Repressor, domain 2"/>
    <property type="match status" value="1"/>
</dbReference>
<feature type="DNA-binding region" description="H-T-H motif" evidence="2">
    <location>
        <begin position="98"/>
        <end position="117"/>
    </location>
</feature>
<name>A0A918U6I8_9ACTN</name>
<dbReference type="InterPro" id="IPR050109">
    <property type="entry name" value="HTH-type_TetR-like_transc_reg"/>
</dbReference>
<evidence type="ECO:0000313" key="5">
    <source>
        <dbReference type="EMBL" id="GGX98172.1"/>
    </source>
</evidence>
<evidence type="ECO:0000256" key="3">
    <source>
        <dbReference type="SAM" id="MobiDB-lite"/>
    </source>
</evidence>
<dbReference type="Pfam" id="PF00440">
    <property type="entry name" value="TetR_N"/>
    <property type="match status" value="1"/>
</dbReference>
<dbReference type="InterPro" id="IPR009057">
    <property type="entry name" value="Homeodomain-like_sf"/>
</dbReference>
<evidence type="ECO:0000259" key="4">
    <source>
        <dbReference type="PROSITE" id="PS50977"/>
    </source>
</evidence>
<dbReference type="Proteomes" id="UP000645555">
    <property type="component" value="Unassembled WGS sequence"/>
</dbReference>
<sequence length="267" mass="28993">MNPPGSSTQLTQRLWQVLTERPDLGSSGRYAQPCDLPRTLPAVSQTEGMRSEHRLLHTPPDTAPPPDPPRVAWRKQMRERVLDEAWLLASEAGWDHVRVADLAVRAEVSRPSIYAEFGNRAGIGQALVHRETERFLAGVAEVLEVRRDDVAAALEAGVAYALAEAARNPFIRAVVTAARGGTDALLPFLTSRPEPVFSQAWHLVAAWLGNVAPRVSESDRLEAADSLVRLTISHMLMPSSDAGACRRVARAACAGLEPAPREPQSGP</sequence>
<gene>
    <name evidence="5" type="ORF">GCM10010515_75590</name>
</gene>
<keyword evidence="1 2" id="KW-0238">DNA-binding</keyword>
<reference evidence="5" key="2">
    <citation type="submission" date="2020-09" db="EMBL/GenBank/DDBJ databases">
        <authorList>
            <person name="Sun Q."/>
            <person name="Ohkuma M."/>
        </authorList>
    </citation>
    <scope>NUCLEOTIDE SEQUENCE</scope>
    <source>
        <strain evidence="5">JCM 4956</strain>
    </source>
</reference>
<feature type="domain" description="HTH tetR-type" evidence="4">
    <location>
        <begin position="75"/>
        <end position="135"/>
    </location>
</feature>
<accession>A0A918U6I8</accession>
<dbReference type="InterPro" id="IPR001647">
    <property type="entry name" value="HTH_TetR"/>
</dbReference>
<dbReference type="InterPro" id="IPR040611">
    <property type="entry name" value="AlkX_C"/>
</dbReference>
<reference evidence="5" key="1">
    <citation type="journal article" date="2014" name="Int. J. Syst. Evol. Microbiol.">
        <title>Complete genome sequence of Corynebacterium casei LMG S-19264T (=DSM 44701T), isolated from a smear-ripened cheese.</title>
        <authorList>
            <consortium name="US DOE Joint Genome Institute (JGI-PGF)"/>
            <person name="Walter F."/>
            <person name="Albersmeier A."/>
            <person name="Kalinowski J."/>
            <person name="Ruckert C."/>
        </authorList>
    </citation>
    <scope>NUCLEOTIDE SEQUENCE</scope>
    <source>
        <strain evidence="5">JCM 4956</strain>
    </source>
</reference>
<dbReference type="GO" id="GO:0003700">
    <property type="term" value="F:DNA-binding transcription factor activity"/>
    <property type="evidence" value="ECO:0007669"/>
    <property type="project" value="TreeGrafter"/>
</dbReference>
<feature type="region of interest" description="Disordered" evidence="3">
    <location>
        <begin position="45"/>
        <end position="68"/>
    </location>
</feature>
<keyword evidence="6" id="KW-1185">Reference proteome</keyword>
<dbReference type="PANTHER" id="PTHR30055:SF146">
    <property type="entry name" value="HTH-TYPE TRANSCRIPTIONAL DUAL REGULATOR CECR"/>
    <property type="match status" value="1"/>
</dbReference>